<dbReference type="Proteomes" id="UP000324504">
    <property type="component" value="Unassembled WGS sequence"/>
</dbReference>
<accession>A0A5M9YZ34</accession>
<evidence type="ECO:0000313" key="3">
    <source>
        <dbReference type="Proteomes" id="UP000324504"/>
    </source>
</evidence>
<comment type="caution">
    <text evidence="2">The sequence shown here is derived from an EMBL/GenBank/DDBJ whole genome shotgun (WGS) entry which is preliminary data.</text>
</comment>
<dbReference type="GO" id="GO:0003677">
    <property type="term" value="F:DNA binding"/>
    <property type="evidence" value="ECO:0007669"/>
    <property type="project" value="InterPro"/>
</dbReference>
<dbReference type="InterPro" id="IPR003346">
    <property type="entry name" value="Transposase_20"/>
</dbReference>
<dbReference type="AlphaFoldDB" id="A0A5M9YZ34"/>
<feature type="domain" description="Transposase IS116/IS110/IS902 C-terminal" evidence="1">
    <location>
        <begin position="9"/>
        <end position="59"/>
    </location>
</feature>
<protein>
    <submittedName>
        <fullName evidence="2">IS110 family transposase</fullName>
    </submittedName>
</protein>
<reference evidence="2 3" key="1">
    <citation type="submission" date="2019-09" db="EMBL/GenBank/DDBJ databases">
        <title>Comparative analysis of L. crispatus genomes revealed niche specific adaptation to different host and body sites.</title>
        <authorList>
            <person name="Pan M."/>
            <person name="Hidalgo-Cantabrana C."/>
            <person name="Barrangou R."/>
        </authorList>
    </citation>
    <scope>NUCLEOTIDE SEQUENCE [LARGE SCALE GENOMIC DNA]</scope>
    <source>
        <strain evidence="2 3">NCK2488</strain>
    </source>
</reference>
<organism evidence="2 3">
    <name type="scientific">Lactobacillus crispatus</name>
    <dbReference type="NCBI Taxonomy" id="47770"/>
    <lineage>
        <taxon>Bacteria</taxon>
        <taxon>Bacillati</taxon>
        <taxon>Bacillota</taxon>
        <taxon>Bacilli</taxon>
        <taxon>Lactobacillales</taxon>
        <taxon>Lactobacillaceae</taxon>
        <taxon>Lactobacillus</taxon>
    </lineage>
</organism>
<evidence type="ECO:0000259" key="1">
    <source>
        <dbReference type="Pfam" id="PF02371"/>
    </source>
</evidence>
<gene>
    <name evidence="2" type="ORF">F1C09_09570</name>
</gene>
<sequence>MIKLSQKRESLESIPVFAQNMAVRVLAELGDVRRFSNLNKISVFIGIDRERYQSGEMNSKFKHY</sequence>
<evidence type="ECO:0000313" key="2">
    <source>
        <dbReference type="EMBL" id="KAA8811692.1"/>
    </source>
</evidence>
<dbReference type="Pfam" id="PF02371">
    <property type="entry name" value="Transposase_20"/>
    <property type="match status" value="1"/>
</dbReference>
<dbReference type="GO" id="GO:0004803">
    <property type="term" value="F:transposase activity"/>
    <property type="evidence" value="ECO:0007669"/>
    <property type="project" value="InterPro"/>
</dbReference>
<proteinExistence type="predicted"/>
<name>A0A5M9YZ34_9LACO</name>
<dbReference type="EMBL" id="VUAV01000089">
    <property type="protein sequence ID" value="KAA8811692.1"/>
    <property type="molecule type" value="Genomic_DNA"/>
</dbReference>
<dbReference type="GO" id="GO:0006313">
    <property type="term" value="P:DNA transposition"/>
    <property type="evidence" value="ECO:0007669"/>
    <property type="project" value="InterPro"/>
</dbReference>